<evidence type="ECO:0000256" key="2">
    <source>
        <dbReference type="ARBA" id="ARBA00023004"/>
    </source>
</evidence>
<dbReference type="GO" id="GO:0005506">
    <property type="term" value="F:iron ion binding"/>
    <property type="evidence" value="ECO:0007669"/>
    <property type="project" value="InterPro"/>
</dbReference>
<organism evidence="6 7">
    <name type="scientific">Cercophora scortea</name>
    <dbReference type="NCBI Taxonomy" id="314031"/>
    <lineage>
        <taxon>Eukaryota</taxon>
        <taxon>Fungi</taxon>
        <taxon>Dikarya</taxon>
        <taxon>Ascomycota</taxon>
        <taxon>Pezizomycotina</taxon>
        <taxon>Sordariomycetes</taxon>
        <taxon>Sordariomycetidae</taxon>
        <taxon>Sordariales</taxon>
        <taxon>Lasiosphaeriaceae</taxon>
        <taxon>Cercophora</taxon>
    </lineage>
</organism>
<feature type="compositionally biased region" description="Basic and acidic residues" evidence="4">
    <location>
        <begin position="664"/>
        <end position="673"/>
    </location>
</feature>
<evidence type="ECO:0000256" key="4">
    <source>
        <dbReference type="SAM" id="MobiDB-lite"/>
    </source>
</evidence>
<dbReference type="PANTHER" id="PTHR41807">
    <property type="entry name" value="GLUTATHIONE TRANSFERASE 3"/>
    <property type="match status" value="1"/>
</dbReference>
<keyword evidence="1 3" id="KW-0479">Metal-binding</keyword>
<keyword evidence="5" id="KW-0472">Membrane</keyword>
<dbReference type="Pfam" id="PF00067">
    <property type="entry name" value="p450"/>
    <property type="match status" value="1"/>
</dbReference>
<evidence type="ECO:0000256" key="3">
    <source>
        <dbReference type="PIRSR" id="PIRSR602401-1"/>
    </source>
</evidence>
<dbReference type="GO" id="GO:0016020">
    <property type="term" value="C:membrane"/>
    <property type="evidence" value="ECO:0007669"/>
    <property type="project" value="TreeGrafter"/>
</dbReference>
<evidence type="ECO:0000256" key="1">
    <source>
        <dbReference type="ARBA" id="ARBA00022723"/>
    </source>
</evidence>
<dbReference type="PROSITE" id="PS00086">
    <property type="entry name" value="CYTOCHROME_P450"/>
    <property type="match status" value="1"/>
</dbReference>
<feature type="region of interest" description="Disordered" evidence="4">
    <location>
        <begin position="664"/>
        <end position="703"/>
    </location>
</feature>
<keyword evidence="7" id="KW-1185">Reference proteome</keyword>
<dbReference type="GO" id="GO:0020037">
    <property type="term" value="F:heme binding"/>
    <property type="evidence" value="ECO:0007669"/>
    <property type="project" value="InterPro"/>
</dbReference>
<feature type="transmembrane region" description="Helical" evidence="5">
    <location>
        <begin position="763"/>
        <end position="781"/>
    </location>
</feature>
<reference evidence="6" key="1">
    <citation type="journal article" date="2023" name="Mol. Phylogenet. Evol.">
        <title>Genome-scale phylogeny and comparative genomics of the fungal order Sordariales.</title>
        <authorList>
            <person name="Hensen N."/>
            <person name="Bonometti L."/>
            <person name="Westerberg I."/>
            <person name="Brannstrom I.O."/>
            <person name="Guillou S."/>
            <person name="Cros-Aarteil S."/>
            <person name="Calhoun S."/>
            <person name="Haridas S."/>
            <person name="Kuo A."/>
            <person name="Mondo S."/>
            <person name="Pangilinan J."/>
            <person name="Riley R."/>
            <person name="LaButti K."/>
            <person name="Andreopoulos B."/>
            <person name="Lipzen A."/>
            <person name="Chen C."/>
            <person name="Yan M."/>
            <person name="Daum C."/>
            <person name="Ng V."/>
            <person name="Clum A."/>
            <person name="Steindorff A."/>
            <person name="Ohm R.A."/>
            <person name="Martin F."/>
            <person name="Silar P."/>
            <person name="Natvig D.O."/>
            <person name="Lalanne C."/>
            <person name="Gautier V."/>
            <person name="Ament-Velasquez S.L."/>
            <person name="Kruys A."/>
            <person name="Hutchinson M.I."/>
            <person name="Powell A.J."/>
            <person name="Barry K."/>
            <person name="Miller A.N."/>
            <person name="Grigoriev I.V."/>
            <person name="Debuchy R."/>
            <person name="Gladieux P."/>
            <person name="Hiltunen Thoren M."/>
            <person name="Johannesson H."/>
        </authorList>
    </citation>
    <scope>NUCLEOTIDE SEQUENCE</scope>
    <source>
        <strain evidence="6">SMH4131-1</strain>
    </source>
</reference>
<dbReference type="InterPro" id="IPR001128">
    <property type="entry name" value="Cyt_P450"/>
</dbReference>
<keyword evidence="5" id="KW-1133">Transmembrane helix</keyword>
<keyword evidence="3" id="KW-0349">Heme</keyword>
<dbReference type="Gene3D" id="1.10.630.10">
    <property type="entry name" value="Cytochrome P450"/>
    <property type="match status" value="1"/>
</dbReference>
<evidence type="ECO:0000313" key="7">
    <source>
        <dbReference type="Proteomes" id="UP001286456"/>
    </source>
</evidence>
<dbReference type="PANTHER" id="PTHR41807:SF1">
    <property type="entry name" value="GLUTATHIONE TRANSFERASE 3"/>
    <property type="match status" value="1"/>
</dbReference>
<keyword evidence="2 3" id="KW-0408">Iron</keyword>
<accession>A0AAE0ILL3</accession>
<dbReference type="InterPro" id="IPR036396">
    <property type="entry name" value="Cyt_P450_sf"/>
</dbReference>
<dbReference type="AlphaFoldDB" id="A0AAE0ILL3"/>
<feature type="transmembrane region" description="Helical" evidence="5">
    <location>
        <begin position="902"/>
        <end position="924"/>
    </location>
</feature>
<evidence type="ECO:0000256" key="5">
    <source>
        <dbReference type="SAM" id="Phobius"/>
    </source>
</evidence>
<dbReference type="InterPro" id="IPR038872">
    <property type="entry name" value="Put_GTT3"/>
</dbReference>
<dbReference type="InterPro" id="IPR002401">
    <property type="entry name" value="Cyt_P450_E_grp-I"/>
</dbReference>
<evidence type="ECO:0000313" key="6">
    <source>
        <dbReference type="EMBL" id="KAK3327401.1"/>
    </source>
</evidence>
<feature type="binding site" description="axial binding residue" evidence="3">
    <location>
        <position position="545"/>
    </location>
    <ligand>
        <name>heme</name>
        <dbReference type="ChEBI" id="CHEBI:30413"/>
    </ligand>
    <ligandPart>
        <name>Fe</name>
        <dbReference type="ChEBI" id="CHEBI:18248"/>
    </ligandPart>
</feature>
<sequence length="930" mass="102673">MVSSVLAGVGVALAFSVYVIASGWRSNIEKARKTGLPYIVVPIHPFNPAWQLTFWFWKPLIMAFPKSWWEDWLFILLPNWEYVTRQEHFERLGSDSFVVASPGDLTMFTNDADAIHQITTKREAFPKDIARYGVLAMFGTNVLTTEGSVWRMHRKVTSASFNEKNAAHTFAEAIRQTRGMIDLYFRMDGGTPGSTKTITTLEHDTMTWALNIIGYVGFGLRLLWPGQELPEDTDPKLAKYGSHDPPPGFTLTFGESLAGVLDSLVTLLVVNWGLLKYLPFSFAEKAHVAKEDYLNYMAEFLHDKMDDVQAGIPPKDGMDIMGQLVRSKYGKDGGSSTANKLEDSEIIGNAFIMTLAGHETTANALHFTLVELANNPLAQRQLQKDIDQLFGESSDPAAWDYDKSVNAMLGSHIGACVNETLRMMPAVTQIPKIVSADSDQPLVIGGEKRVLPAGMSITLVTLCAQRNPRWWPTKPSERTGAPTDLDDYDPERWYRVDSSRVGGAEVEEEVEGEDYGGYQGENTSASMFRPARGSFIPFSDGPRSCLGRRIAMVELIAALAVIFQKYSIELAVEEWASDEQVEKMGVQERRELYRRAQEKCRATIDEATTIITLKLNGGNIDNLRKIDLELQLDELLGENAAQYQADPKFASYYSSRARTAGSPIKRELPELKVSRRRATKSLEEPVDAEEDEESSHGASTATALVTQTPGRALSLARRIPLPATPADVAHAVDRGTVAVRERVTSLYQESGITEATQATRESLSTVTAVLFVVAAFELVFIRPELLPNTYAFTIPAVYVLGTPDFPIFVPDMFALLTANFWSPALTWALTSLILPSFFGYFFNLSAAHHTTGRGRSRASQSDYVVDPLTFSIAKALATYVVYAQGVTFGGVISPDAVSRLNSALYSGWKGVLVGTAITGLTSVYDAVLRK</sequence>
<comment type="cofactor">
    <cofactor evidence="3">
        <name>heme</name>
        <dbReference type="ChEBI" id="CHEBI:30413"/>
    </cofactor>
</comment>
<feature type="transmembrane region" description="Helical" evidence="5">
    <location>
        <begin position="788"/>
        <end position="808"/>
    </location>
</feature>
<name>A0AAE0ILL3_9PEZI</name>
<gene>
    <name evidence="6" type="ORF">B0T19DRAFT_449611</name>
</gene>
<dbReference type="CDD" id="cd11070">
    <property type="entry name" value="CYP56-like"/>
    <property type="match status" value="1"/>
</dbReference>
<dbReference type="PRINTS" id="PR00385">
    <property type="entry name" value="P450"/>
</dbReference>
<dbReference type="SUPFAM" id="SSF48264">
    <property type="entry name" value="Cytochrome P450"/>
    <property type="match status" value="1"/>
</dbReference>
<dbReference type="Proteomes" id="UP001286456">
    <property type="component" value="Unassembled WGS sequence"/>
</dbReference>
<dbReference type="EMBL" id="JAUEPO010000003">
    <property type="protein sequence ID" value="KAK3327401.1"/>
    <property type="molecule type" value="Genomic_DNA"/>
</dbReference>
<comment type="caution">
    <text evidence="6">The sequence shown here is derived from an EMBL/GenBank/DDBJ whole genome shotgun (WGS) entry which is preliminary data.</text>
</comment>
<dbReference type="GO" id="GO:0016705">
    <property type="term" value="F:oxidoreductase activity, acting on paired donors, with incorporation or reduction of molecular oxygen"/>
    <property type="evidence" value="ECO:0007669"/>
    <property type="project" value="InterPro"/>
</dbReference>
<reference evidence="6" key="2">
    <citation type="submission" date="2023-06" db="EMBL/GenBank/DDBJ databases">
        <authorList>
            <consortium name="Lawrence Berkeley National Laboratory"/>
            <person name="Haridas S."/>
            <person name="Hensen N."/>
            <person name="Bonometti L."/>
            <person name="Westerberg I."/>
            <person name="Brannstrom I.O."/>
            <person name="Guillou S."/>
            <person name="Cros-Aarteil S."/>
            <person name="Calhoun S."/>
            <person name="Kuo A."/>
            <person name="Mondo S."/>
            <person name="Pangilinan J."/>
            <person name="Riley R."/>
            <person name="Labutti K."/>
            <person name="Andreopoulos B."/>
            <person name="Lipzen A."/>
            <person name="Chen C."/>
            <person name="Yanf M."/>
            <person name="Daum C."/>
            <person name="Ng V."/>
            <person name="Clum A."/>
            <person name="Steindorff A."/>
            <person name="Ohm R."/>
            <person name="Martin F."/>
            <person name="Silar P."/>
            <person name="Natvig D."/>
            <person name="Lalanne C."/>
            <person name="Gautier V."/>
            <person name="Ament-Velasquez S.L."/>
            <person name="Kruys A."/>
            <person name="Hutchinson M.I."/>
            <person name="Powell A.J."/>
            <person name="Barry K."/>
            <person name="Miller A.N."/>
            <person name="Grigoriev I.V."/>
            <person name="Debuchy R."/>
            <person name="Gladieux P."/>
            <person name="Thoren M.H."/>
            <person name="Johannesson H."/>
        </authorList>
    </citation>
    <scope>NUCLEOTIDE SEQUENCE</scope>
    <source>
        <strain evidence="6">SMH4131-1</strain>
    </source>
</reference>
<feature type="transmembrane region" description="Helical" evidence="5">
    <location>
        <begin position="820"/>
        <end position="842"/>
    </location>
</feature>
<protein>
    <submittedName>
        <fullName evidence="6">Cytochrome P450</fullName>
    </submittedName>
</protein>
<proteinExistence type="predicted"/>
<feature type="compositionally biased region" description="Acidic residues" evidence="4">
    <location>
        <begin position="684"/>
        <end position="693"/>
    </location>
</feature>
<dbReference type="PRINTS" id="PR00463">
    <property type="entry name" value="EP450I"/>
</dbReference>
<feature type="transmembrane region" description="Helical" evidence="5">
    <location>
        <begin position="863"/>
        <end position="882"/>
    </location>
</feature>
<dbReference type="InterPro" id="IPR017972">
    <property type="entry name" value="Cyt_P450_CS"/>
</dbReference>
<keyword evidence="5" id="KW-0812">Transmembrane</keyword>
<dbReference type="GO" id="GO:0004497">
    <property type="term" value="F:monooxygenase activity"/>
    <property type="evidence" value="ECO:0007669"/>
    <property type="project" value="InterPro"/>
</dbReference>